<evidence type="ECO:0008006" key="4">
    <source>
        <dbReference type="Google" id="ProtNLM"/>
    </source>
</evidence>
<dbReference type="Gene3D" id="3.90.226.10">
    <property type="entry name" value="2-enoyl-CoA Hydratase, Chain A, domain 1"/>
    <property type="match status" value="1"/>
</dbReference>
<proteinExistence type="predicted"/>
<name>A8NZH3_COPC7</name>
<dbReference type="AlphaFoldDB" id="A8NZH3"/>
<keyword evidence="1" id="KW-0732">Signal</keyword>
<gene>
    <name evidence="2" type="ORF">CC1G_08693</name>
</gene>
<dbReference type="STRING" id="240176.A8NZH3"/>
<accession>A8NZH3</accession>
<dbReference type="VEuPathDB" id="FungiDB:CC1G_08693"/>
<feature type="chain" id="PRO_5002727557" description="Tail specific protease domain-containing protein" evidence="1">
    <location>
        <begin position="22"/>
        <end position="664"/>
    </location>
</feature>
<dbReference type="KEGG" id="cci:CC1G_08693"/>
<keyword evidence="3" id="KW-1185">Reference proteome</keyword>
<dbReference type="InterPro" id="IPR029045">
    <property type="entry name" value="ClpP/crotonase-like_dom_sf"/>
</dbReference>
<evidence type="ECO:0000313" key="3">
    <source>
        <dbReference type="Proteomes" id="UP000001861"/>
    </source>
</evidence>
<dbReference type="InParanoid" id="A8NZH3"/>
<sequence length="664" mass="74946">MKVFESVLGISLILSIPTVLGAPAAIADDVEPCGKLAGRTHARPLDVLACYKSWPFNETIRQNVLTTLSRVFDFYTFENYYLDSPHPFEGSTSDIRAHIDRINNTVYENDYDFHKDVLDFTLRLNDAHTRYVPQCYTSYQSVLPTPITSLYDPETDEHSIYVAPNAVELMTLMGTNYTDYFDEIGFDWKRLAGAKVLSIDDMDPYDYVDKIANTISGNYLDHGIRVNLVYTSYRIASNEWSQRVGDLAGPIEVTRPDLPMRLIPVNSTEPEDVRVPFYALFIGYPFEDRESFWTINCAANENTNGVDFKEFFPLPDPEGRRKQEVPPVRHPKGDVLDPSKHISLALPDPYLPTVPSTEGSTFVIKSYLLPDNKTGVMYIGSFAGNFDQFQLDVYLAVNDLKKKGASRLLIDLSNNGGGFLCLGQYLYAYLAADEGYGGFTSTTRSHPLAEKVIDGVIGYRLNYQWSFYAGDNWAFTNDTQMPSNYHYLKPSLTTTVNGKTEKTSQLLHDRCRDWFVVNRPETPPFDLSQVAIFGNGACGSTCAMFSAIMREKFNTKVAIVGGKPGEPMEYKGIAGNQVLEWWDLDSELKTTGAKPDPLAPPDLLVRANIRHNWRTAYSSLNESQPLAYRSDPATHRLWYTKDTYAHPQNLWMEAAKLLFDTDEA</sequence>
<dbReference type="RefSeq" id="XP_001837680.2">
    <property type="nucleotide sequence ID" value="XM_001837628.2"/>
</dbReference>
<reference evidence="2 3" key="1">
    <citation type="journal article" date="2010" name="Proc. Natl. Acad. Sci. U.S.A.">
        <title>Insights into evolution of multicellular fungi from the assembled chromosomes of the mushroom Coprinopsis cinerea (Coprinus cinereus).</title>
        <authorList>
            <person name="Stajich J.E."/>
            <person name="Wilke S.K."/>
            <person name="Ahren D."/>
            <person name="Au C.H."/>
            <person name="Birren B.W."/>
            <person name="Borodovsky M."/>
            <person name="Burns C."/>
            <person name="Canback B."/>
            <person name="Casselton L.A."/>
            <person name="Cheng C.K."/>
            <person name="Deng J."/>
            <person name="Dietrich F.S."/>
            <person name="Fargo D.C."/>
            <person name="Farman M.L."/>
            <person name="Gathman A.C."/>
            <person name="Goldberg J."/>
            <person name="Guigo R."/>
            <person name="Hoegger P.J."/>
            <person name="Hooker J.B."/>
            <person name="Huggins A."/>
            <person name="James T.Y."/>
            <person name="Kamada T."/>
            <person name="Kilaru S."/>
            <person name="Kodira C."/>
            <person name="Kues U."/>
            <person name="Kupfer D."/>
            <person name="Kwan H.S."/>
            <person name="Lomsadze A."/>
            <person name="Li W."/>
            <person name="Lilly W.W."/>
            <person name="Ma L.J."/>
            <person name="Mackey A.J."/>
            <person name="Manning G."/>
            <person name="Martin F."/>
            <person name="Muraguchi H."/>
            <person name="Natvig D.O."/>
            <person name="Palmerini H."/>
            <person name="Ramesh M.A."/>
            <person name="Rehmeyer C.J."/>
            <person name="Roe B.A."/>
            <person name="Shenoy N."/>
            <person name="Stanke M."/>
            <person name="Ter-Hovhannisyan V."/>
            <person name="Tunlid A."/>
            <person name="Velagapudi R."/>
            <person name="Vision T.J."/>
            <person name="Zeng Q."/>
            <person name="Zolan M.E."/>
            <person name="Pukkila P.J."/>
        </authorList>
    </citation>
    <scope>NUCLEOTIDE SEQUENCE [LARGE SCALE GENOMIC DNA]</scope>
    <source>
        <strain evidence="3">Okayama-7 / 130 / ATCC MYA-4618 / FGSC 9003</strain>
    </source>
</reference>
<evidence type="ECO:0000313" key="2">
    <source>
        <dbReference type="EMBL" id="EAU84152.2"/>
    </source>
</evidence>
<comment type="caution">
    <text evidence="2">The sequence shown here is derived from an EMBL/GenBank/DDBJ whole genome shotgun (WGS) entry which is preliminary data.</text>
</comment>
<dbReference type="eggNOG" id="ENOG502S90K">
    <property type="taxonomic scope" value="Eukaryota"/>
</dbReference>
<organism evidence="2 3">
    <name type="scientific">Coprinopsis cinerea (strain Okayama-7 / 130 / ATCC MYA-4618 / FGSC 9003)</name>
    <name type="common">Inky cap fungus</name>
    <name type="synonym">Hormographiella aspergillata</name>
    <dbReference type="NCBI Taxonomy" id="240176"/>
    <lineage>
        <taxon>Eukaryota</taxon>
        <taxon>Fungi</taxon>
        <taxon>Dikarya</taxon>
        <taxon>Basidiomycota</taxon>
        <taxon>Agaricomycotina</taxon>
        <taxon>Agaricomycetes</taxon>
        <taxon>Agaricomycetidae</taxon>
        <taxon>Agaricales</taxon>
        <taxon>Agaricineae</taxon>
        <taxon>Psathyrellaceae</taxon>
        <taxon>Coprinopsis</taxon>
    </lineage>
</organism>
<dbReference type="InterPro" id="IPR052766">
    <property type="entry name" value="S41A_metabolite_peptidase"/>
</dbReference>
<dbReference type="OrthoDB" id="27214at2759"/>
<dbReference type="EMBL" id="AACS02000006">
    <property type="protein sequence ID" value="EAU84152.2"/>
    <property type="molecule type" value="Genomic_DNA"/>
</dbReference>
<dbReference type="OMA" id="NEYEFGF"/>
<dbReference type="HOGENOM" id="CLU_019851_0_0_1"/>
<dbReference type="SUPFAM" id="SSF52096">
    <property type="entry name" value="ClpP/crotonase"/>
    <property type="match status" value="1"/>
</dbReference>
<feature type="signal peptide" evidence="1">
    <location>
        <begin position="1"/>
        <end position="21"/>
    </location>
</feature>
<evidence type="ECO:0000256" key="1">
    <source>
        <dbReference type="SAM" id="SignalP"/>
    </source>
</evidence>
<dbReference type="GeneID" id="6014242"/>
<dbReference type="PANTHER" id="PTHR37049">
    <property type="entry name" value="PEPTIDASE S41 FAMILY PROTEIN"/>
    <property type="match status" value="1"/>
</dbReference>
<dbReference type="PANTHER" id="PTHR37049:SF4">
    <property type="entry name" value="RHODANESE DOMAIN-CONTAINING PROTEIN"/>
    <property type="match status" value="1"/>
</dbReference>
<protein>
    <recommendedName>
        <fullName evidence="4">Tail specific protease domain-containing protein</fullName>
    </recommendedName>
</protein>
<dbReference type="Proteomes" id="UP000001861">
    <property type="component" value="Unassembled WGS sequence"/>
</dbReference>